<reference evidence="4" key="1">
    <citation type="submission" date="2023-07" db="EMBL/GenBank/DDBJ databases">
        <title>30 novel species of actinomycetes from the DSMZ collection.</title>
        <authorList>
            <person name="Nouioui I."/>
        </authorList>
    </citation>
    <scope>NUCLEOTIDE SEQUENCE [LARGE SCALE GENOMIC DNA]</scope>
    <source>
        <strain evidence="4">DSM 42041</strain>
    </source>
</reference>
<evidence type="ECO:0000313" key="4">
    <source>
        <dbReference type="Proteomes" id="UP001183414"/>
    </source>
</evidence>
<feature type="region of interest" description="Disordered" evidence="1">
    <location>
        <begin position="1"/>
        <end position="63"/>
    </location>
</feature>
<feature type="compositionally biased region" description="Low complexity" evidence="1">
    <location>
        <begin position="7"/>
        <end position="30"/>
    </location>
</feature>
<evidence type="ECO:0000256" key="2">
    <source>
        <dbReference type="SAM" id="Phobius"/>
    </source>
</evidence>
<name>A0ABU2NQ46_9ACTN</name>
<keyword evidence="2" id="KW-1133">Transmembrane helix</keyword>
<gene>
    <name evidence="3" type="ORF">RM572_07265</name>
</gene>
<evidence type="ECO:0000256" key="1">
    <source>
        <dbReference type="SAM" id="MobiDB-lite"/>
    </source>
</evidence>
<dbReference type="Proteomes" id="UP001183414">
    <property type="component" value="Unassembled WGS sequence"/>
</dbReference>
<sequence>MSESTVTGPEPAAPDAAPATVPPTDATPAPTNAPPRPESPPAAGPVAEPSQTDETPAEPSAPARRRRLLRAVARWTAAVAVFGVLGTGVAYGITELERTDVPGLATAPDGRWAYPELKLPALPEGSPRPFAEGNDGEIHHADVRDLLLPAPRGARGGEDLPGIEGTWVSVDTFAQAYVDADRDELKQTLRDTAVRHIAARGWRMPDGTRTTVYLLRFNSAAYPGDFLSTTASGASPYVTVTDGEMATLDDGWPEDVEVPDIEHYTFDESEPRGERHVRQAYLVAGDTVAVIVQSRKGEAAAVPFQQTVILQSQLLG</sequence>
<keyword evidence="2" id="KW-0812">Transmembrane</keyword>
<keyword evidence="4" id="KW-1185">Reference proteome</keyword>
<comment type="caution">
    <text evidence="3">The sequence shown here is derived from an EMBL/GenBank/DDBJ whole genome shotgun (WGS) entry which is preliminary data.</text>
</comment>
<accession>A0ABU2NQ46</accession>
<organism evidence="3 4">
    <name type="scientific">Streptomyces hazeniae</name>
    <dbReference type="NCBI Taxonomy" id="3075538"/>
    <lineage>
        <taxon>Bacteria</taxon>
        <taxon>Bacillati</taxon>
        <taxon>Actinomycetota</taxon>
        <taxon>Actinomycetes</taxon>
        <taxon>Kitasatosporales</taxon>
        <taxon>Streptomycetaceae</taxon>
        <taxon>Streptomyces</taxon>
    </lineage>
</organism>
<feature type="compositionally biased region" description="Pro residues" evidence="1">
    <location>
        <begin position="31"/>
        <end position="43"/>
    </location>
</feature>
<dbReference type="EMBL" id="JAVREQ010000004">
    <property type="protein sequence ID" value="MDT0378577.1"/>
    <property type="molecule type" value="Genomic_DNA"/>
</dbReference>
<dbReference type="RefSeq" id="WP_311672443.1">
    <property type="nucleotide sequence ID" value="NZ_JAVREQ010000004.1"/>
</dbReference>
<proteinExistence type="predicted"/>
<protein>
    <submittedName>
        <fullName evidence="3">Uncharacterized protein</fullName>
    </submittedName>
</protein>
<feature type="transmembrane region" description="Helical" evidence="2">
    <location>
        <begin position="72"/>
        <end position="93"/>
    </location>
</feature>
<evidence type="ECO:0000313" key="3">
    <source>
        <dbReference type="EMBL" id="MDT0378577.1"/>
    </source>
</evidence>
<keyword evidence="2" id="KW-0472">Membrane</keyword>